<evidence type="ECO:0000256" key="2">
    <source>
        <dbReference type="ARBA" id="ARBA00012483"/>
    </source>
</evidence>
<feature type="compositionally biased region" description="Low complexity" evidence="10">
    <location>
        <begin position="1366"/>
        <end position="1375"/>
    </location>
</feature>
<evidence type="ECO:0000256" key="6">
    <source>
        <dbReference type="ARBA" id="ARBA00022833"/>
    </source>
</evidence>
<dbReference type="EMBL" id="JAHRIM010011728">
    <property type="protein sequence ID" value="MEQ2261001.1"/>
    <property type="molecule type" value="Genomic_DNA"/>
</dbReference>
<evidence type="ECO:0000256" key="3">
    <source>
        <dbReference type="ARBA" id="ARBA00022679"/>
    </source>
</evidence>
<feature type="region of interest" description="Disordered" evidence="10">
    <location>
        <begin position="462"/>
        <end position="970"/>
    </location>
</feature>
<evidence type="ECO:0000256" key="7">
    <source>
        <dbReference type="ARBA" id="ARBA00023015"/>
    </source>
</evidence>
<feature type="compositionally biased region" description="Low complexity" evidence="10">
    <location>
        <begin position="742"/>
        <end position="768"/>
    </location>
</feature>
<dbReference type="InterPro" id="IPR013083">
    <property type="entry name" value="Znf_RING/FYVE/PHD"/>
</dbReference>
<feature type="compositionally biased region" description="Low complexity" evidence="10">
    <location>
        <begin position="76"/>
        <end position="97"/>
    </location>
</feature>
<feature type="compositionally biased region" description="Basic and acidic residues" evidence="10">
    <location>
        <begin position="59"/>
        <end position="68"/>
    </location>
</feature>
<keyword evidence="8" id="KW-0804">Transcription</keyword>
<feature type="region of interest" description="Disordered" evidence="10">
    <location>
        <begin position="1087"/>
        <end position="1178"/>
    </location>
</feature>
<dbReference type="PROSITE" id="PS50089">
    <property type="entry name" value="ZF_RING_2"/>
    <property type="match status" value="1"/>
</dbReference>
<evidence type="ECO:0000256" key="1">
    <source>
        <dbReference type="ARBA" id="ARBA00000900"/>
    </source>
</evidence>
<evidence type="ECO:0000256" key="8">
    <source>
        <dbReference type="ARBA" id="ARBA00023163"/>
    </source>
</evidence>
<dbReference type="PROSITE" id="PS00518">
    <property type="entry name" value="ZF_RING_1"/>
    <property type="match status" value="1"/>
</dbReference>
<dbReference type="Pfam" id="PF00097">
    <property type="entry name" value="zf-C3HC4"/>
    <property type="match status" value="1"/>
</dbReference>
<comment type="caution">
    <text evidence="12">The sequence shown here is derived from an EMBL/GenBank/DDBJ whole genome shotgun (WGS) entry which is preliminary data.</text>
</comment>
<dbReference type="Gene3D" id="3.30.40.10">
    <property type="entry name" value="Zinc/RING finger domain, C3HC4 (zinc finger)"/>
    <property type="match status" value="1"/>
</dbReference>
<feature type="region of interest" description="Disordered" evidence="10">
    <location>
        <begin position="989"/>
        <end position="1037"/>
    </location>
</feature>
<reference evidence="12 13" key="1">
    <citation type="submission" date="2021-06" db="EMBL/GenBank/DDBJ databases">
        <authorList>
            <person name="Palmer J.M."/>
        </authorList>
    </citation>
    <scope>NUCLEOTIDE SEQUENCE [LARGE SCALE GENOMIC DNA]</scope>
    <source>
        <strain evidence="12 13">XR_2019</strain>
        <tissue evidence="12">Muscle</tissue>
    </source>
</reference>
<name>A0ABV0VUV6_9TELE</name>
<keyword evidence="5 9" id="KW-0863">Zinc-finger</keyword>
<evidence type="ECO:0000256" key="10">
    <source>
        <dbReference type="SAM" id="MobiDB-lite"/>
    </source>
</evidence>
<dbReference type="InterPro" id="IPR017907">
    <property type="entry name" value="Znf_RING_CS"/>
</dbReference>
<evidence type="ECO:0000256" key="4">
    <source>
        <dbReference type="ARBA" id="ARBA00022723"/>
    </source>
</evidence>
<feature type="region of interest" description="Disordered" evidence="10">
    <location>
        <begin position="1393"/>
        <end position="1477"/>
    </location>
</feature>
<feature type="compositionally biased region" description="Polar residues" evidence="10">
    <location>
        <begin position="799"/>
        <end position="813"/>
    </location>
</feature>
<keyword evidence="13" id="KW-1185">Reference proteome</keyword>
<dbReference type="InterPro" id="IPR058746">
    <property type="entry name" value="Znf_RING-type_Topors"/>
</dbReference>
<feature type="compositionally biased region" description="Basic and acidic residues" evidence="10">
    <location>
        <begin position="1429"/>
        <end position="1441"/>
    </location>
</feature>
<accession>A0ABV0VUV6</accession>
<feature type="compositionally biased region" description="Polar residues" evidence="10">
    <location>
        <begin position="1088"/>
        <end position="1111"/>
    </location>
</feature>
<dbReference type="InterPro" id="IPR001841">
    <property type="entry name" value="Znf_RING"/>
</dbReference>
<feature type="compositionally biased region" description="Low complexity" evidence="10">
    <location>
        <begin position="643"/>
        <end position="653"/>
    </location>
</feature>
<protein>
    <recommendedName>
        <fullName evidence="2">RING-type E3 ubiquitin transferase</fullName>
        <ecNumber evidence="2">2.3.2.27</ecNumber>
    </recommendedName>
</protein>
<gene>
    <name evidence="12" type="ORF">XENORESO_004117</name>
</gene>
<dbReference type="InterPro" id="IPR018957">
    <property type="entry name" value="Znf_C3HC4_RING-type"/>
</dbReference>
<keyword evidence="6" id="KW-0862">Zinc</keyword>
<feature type="compositionally biased region" description="Basic residues" evidence="10">
    <location>
        <begin position="780"/>
        <end position="798"/>
    </location>
</feature>
<organism evidence="12 13">
    <name type="scientific">Xenotaenia resolanae</name>
    <dbReference type="NCBI Taxonomy" id="208358"/>
    <lineage>
        <taxon>Eukaryota</taxon>
        <taxon>Metazoa</taxon>
        <taxon>Chordata</taxon>
        <taxon>Craniata</taxon>
        <taxon>Vertebrata</taxon>
        <taxon>Euteleostomi</taxon>
        <taxon>Actinopterygii</taxon>
        <taxon>Neopterygii</taxon>
        <taxon>Teleostei</taxon>
        <taxon>Neoteleostei</taxon>
        <taxon>Acanthomorphata</taxon>
        <taxon>Ovalentaria</taxon>
        <taxon>Atherinomorphae</taxon>
        <taxon>Cyprinodontiformes</taxon>
        <taxon>Goodeidae</taxon>
        <taxon>Xenotaenia</taxon>
    </lineage>
</organism>
<feature type="compositionally biased region" description="Low complexity" evidence="10">
    <location>
        <begin position="720"/>
        <end position="735"/>
    </location>
</feature>
<keyword evidence="4" id="KW-0479">Metal-binding</keyword>
<dbReference type="Proteomes" id="UP001444071">
    <property type="component" value="Unassembled WGS sequence"/>
</dbReference>
<evidence type="ECO:0000313" key="12">
    <source>
        <dbReference type="EMBL" id="MEQ2261001.1"/>
    </source>
</evidence>
<feature type="compositionally biased region" description="Polar residues" evidence="10">
    <location>
        <begin position="522"/>
        <end position="547"/>
    </location>
</feature>
<evidence type="ECO:0000256" key="5">
    <source>
        <dbReference type="ARBA" id="ARBA00022771"/>
    </source>
</evidence>
<dbReference type="PANTHER" id="PTHR46077:SF1">
    <property type="entry name" value="TOP1 BINDING ARGININE_SERINE RICH PROTEIN, E3 UBIQUITIN LIGASE"/>
    <property type="match status" value="1"/>
</dbReference>
<evidence type="ECO:0000259" key="11">
    <source>
        <dbReference type="PROSITE" id="PS50089"/>
    </source>
</evidence>
<dbReference type="SMART" id="SM00184">
    <property type="entry name" value="RING"/>
    <property type="match status" value="1"/>
</dbReference>
<dbReference type="SUPFAM" id="SSF57850">
    <property type="entry name" value="RING/U-box"/>
    <property type="match status" value="1"/>
</dbReference>
<feature type="region of interest" description="Disordered" evidence="10">
    <location>
        <begin position="1"/>
        <end position="104"/>
    </location>
</feature>
<feature type="compositionally biased region" description="Basic and acidic residues" evidence="10">
    <location>
        <begin position="1464"/>
        <end position="1477"/>
    </location>
</feature>
<evidence type="ECO:0000313" key="13">
    <source>
        <dbReference type="Proteomes" id="UP001444071"/>
    </source>
</evidence>
<feature type="compositionally biased region" description="Basic residues" evidence="10">
    <location>
        <begin position="871"/>
        <end position="882"/>
    </location>
</feature>
<keyword evidence="3" id="KW-0808">Transferase</keyword>
<feature type="compositionally biased region" description="Basic and acidic residues" evidence="10">
    <location>
        <begin position="587"/>
        <end position="596"/>
    </location>
</feature>
<feature type="compositionally biased region" description="Basic residues" evidence="10">
    <location>
        <begin position="670"/>
        <end position="685"/>
    </location>
</feature>
<feature type="compositionally biased region" description="Basic and acidic residues" evidence="10">
    <location>
        <begin position="488"/>
        <end position="504"/>
    </location>
</feature>
<feature type="domain" description="RING-type" evidence="11">
    <location>
        <begin position="114"/>
        <end position="153"/>
    </location>
</feature>
<evidence type="ECO:0000256" key="9">
    <source>
        <dbReference type="PROSITE-ProRule" id="PRU00175"/>
    </source>
</evidence>
<feature type="compositionally biased region" description="Polar residues" evidence="10">
    <location>
        <begin position="1343"/>
        <end position="1357"/>
    </location>
</feature>
<feature type="compositionally biased region" description="Polar residues" evidence="10">
    <location>
        <begin position="1214"/>
        <end position="1229"/>
    </location>
</feature>
<feature type="region of interest" description="Disordered" evidence="10">
    <location>
        <begin position="1214"/>
        <end position="1291"/>
    </location>
</feature>
<dbReference type="CDD" id="cd16574">
    <property type="entry name" value="RING-HC_Topors"/>
    <property type="match status" value="1"/>
</dbReference>
<feature type="compositionally biased region" description="Polar residues" evidence="10">
    <location>
        <begin position="1398"/>
        <end position="1412"/>
    </location>
</feature>
<proteinExistence type="predicted"/>
<feature type="compositionally biased region" description="Basic and acidic residues" evidence="10">
    <location>
        <begin position="946"/>
        <end position="970"/>
    </location>
</feature>
<feature type="compositionally biased region" description="Low complexity" evidence="10">
    <location>
        <begin position="46"/>
        <end position="58"/>
    </location>
</feature>
<dbReference type="EC" id="2.3.2.27" evidence="2"/>
<keyword evidence="7" id="KW-0805">Transcription regulation</keyword>
<feature type="compositionally biased region" description="Basic and acidic residues" evidence="10">
    <location>
        <begin position="1244"/>
        <end position="1253"/>
    </location>
</feature>
<comment type="catalytic activity">
    <reaction evidence="1">
        <text>S-ubiquitinyl-[E2 ubiquitin-conjugating enzyme]-L-cysteine + [acceptor protein]-L-lysine = [E2 ubiquitin-conjugating enzyme]-L-cysteine + N(6)-ubiquitinyl-[acceptor protein]-L-lysine.</text>
        <dbReference type="EC" id="2.3.2.27"/>
    </reaction>
</comment>
<dbReference type="PANTHER" id="PTHR46077">
    <property type="entry name" value="E3 UBIQUITIN-PROTEIN LIGASE TOPORS"/>
    <property type="match status" value="1"/>
</dbReference>
<sequence>MPLPARSSSRRRRNGPDEEERAANCSVEVMAPTRMKLRERRRDTAAEAAPAGGASLAGDAERTRESRRSSRKRNCSKASASADAAPSSSSSPPSTSSGTTRPAVAAEASPDSKCPICLDRFNNLAYLDHCLHRFCFHCIQEWSHNKAECPLCKQPFASILHSVRAEDDFKEYTLQPPRTNSQLTASTFLTTVAAMTSDGSTQHHLRLMLRRHLVAADRENIRRRRRRERAASGRRSNERMGEWEFFMPSPPLPVSPYHLDMSEIIMENMGVEEDVRRRDEERRLVFNELTGLRGAAAPPAAPSTRASRRLMCRLAVRQRLQREGGTIHMGEREVIAFRKALYQCGIRAQGISGNQGRQRAVTAESFRRSTSHLNRLHIWLRRELTVLLGSHASLTDVVQRTVMARVLRSGLEDAAAVEEELRPFLSARTEHFVHELVSFARSTLRMESYDQQAVYEPPPTAMELDQVSTPSDGSSVIAISEGEDEGEERGGRSEGAGGRHDDVIRAGSSLSLSGWDDETPGPSYTTAEPSRSLTPAFSPAPQDSANQEGGERHAEEEECLIVGYKKPIAERTPELVQLSSDSEEGEGEKKKKKEEEGVVASETVKKAPPSSSSNLPIIPPSTSGAFRAEHVAGQKQSETGQHSHSWSESSGRSTKSVCSLSPATPEWRRRDRKQHGERRKKKKRRQDGSREHLRRSGTFCNPNRSIFPPMMSRCSPSPFDYSADSASSLSQSPRDSSWDFRLTQVSPLTSSVSSTSPSRSVSPLCSSPPQTPPTPAFSPKRPHHVEKPGGKRKYKSRHLNSSNKDPSWRPNRSQQRDREHKKRRKIRREALGRENSSLKTGNRRSREDRSPSVEIIYEGTIASSTTQPSAHKWRRRRHRRTHLSSSPVIITLDSDSSHDDVRRTNSASSSPLSSQQTIDFSDLPSLPMLHSTDVGGNMDAELPADILDRGSDGSESEEAARSRAARRVENGDGSYVDVVNVEDSVSLLETSDDQQTAAEPIRAADSKPPGEGPVEPAAVGEGAGPKPFHRRHQEVSSSDRYLLESILSDLNRIAPARPDLSLNTDSRKQNPQQIGQKADCLLEERTRSGPTSNISCQQNQECNSQTRTSSFPPGPPLERTKESRDVPPLLRRASPVRSYNRNTPPPLKHKDAGSPQQCAAFPRDVGPQCSSDADPKGRNSPVLLGLNKHAIPPITTLKNHLNNVWMSTIGAGVPSSSHRLPADSHSSGSDHFPGLGLGSCPSTESHHSRERLKLSLPADPVNSSHSTDLHPAHRSSTSGGDGNKALGPIRQDLHPSSWDVFSGVNSKDAASFLPDKLLGRSCPEPPAGGGLCSRAASGGQRVSGMSSASIFTPPSDSASHHMALPSSPSQHSSSFISTNTKCSFWPKSHSELFHRSGSHSGPQNHSDLSSNFFHGHLLQPTDSVPRPQIQHDPDPHLHDPAFRPSSDSSHTKASHRTGTFQHNADNHPPDPQSEQRS</sequence>
<feature type="region of interest" description="Disordered" evidence="10">
    <location>
        <begin position="1343"/>
        <end position="1375"/>
    </location>
</feature>